<feature type="compositionally biased region" description="Low complexity" evidence="1">
    <location>
        <begin position="62"/>
        <end position="74"/>
    </location>
</feature>
<evidence type="ECO:0000256" key="2">
    <source>
        <dbReference type="SAM" id="Phobius"/>
    </source>
</evidence>
<dbReference type="InterPro" id="IPR039529">
    <property type="entry name" value="PGAP1/BST1"/>
</dbReference>
<feature type="region of interest" description="Disordered" evidence="1">
    <location>
        <begin position="62"/>
        <end position="86"/>
    </location>
</feature>
<dbReference type="GO" id="GO:0005783">
    <property type="term" value="C:endoplasmic reticulum"/>
    <property type="evidence" value="ECO:0007669"/>
    <property type="project" value="TreeGrafter"/>
</dbReference>
<protein>
    <recommendedName>
        <fullName evidence="3">GPI inositol-deacylase transmembrane domain-containing protein</fullName>
    </recommendedName>
</protein>
<dbReference type="InterPro" id="IPR056824">
    <property type="entry name" value="PGAP1_TMD"/>
</dbReference>
<evidence type="ECO:0000259" key="3">
    <source>
        <dbReference type="Pfam" id="PF25140"/>
    </source>
</evidence>
<reference evidence="4 5" key="1">
    <citation type="submission" date="2016-10" db="EMBL/GenBank/DDBJ databases">
        <title>Genome sequence of the basidiomycete white-rot fungus Trametes pubescens.</title>
        <authorList>
            <person name="Makela M.R."/>
            <person name="Granchi Z."/>
            <person name="Peng M."/>
            <person name="De Vries R.P."/>
            <person name="Grigoriev I."/>
            <person name="Riley R."/>
            <person name="Hilden K."/>
        </authorList>
    </citation>
    <scope>NUCLEOTIDE SEQUENCE [LARGE SCALE GENOMIC DNA]</scope>
    <source>
        <strain evidence="4 5">FBCC735</strain>
    </source>
</reference>
<organism evidence="4 5">
    <name type="scientific">Trametes pubescens</name>
    <name type="common">White-rot fungus</name>
    <dbReference type="NCBI Taxonomy" id="154538"/>
    <lineage>
        <taxon>Eukaryota</taxon>
        <taxon>Fungi</taxon>
        <taxon>Dikarya</taxon>
        <taxon>Basidiomycota</taxon>
        <taxon>Agaricomycotina</taxon>
        <taxon>Agaricomycetes</taxon>
        <taxon>Polyporales</taxon>
        <taxon>Polyporaceae</taxon>
        <taxon>Trametes</taxon>
    </lineage>
</organism>
<dbReference type="PANTHER" id="PTHR15495:SF7">
    <property type="entry name" value="GPI INOSITOL-DEACYLASE"/>
    <property type="match status" value="1"/>
</dbReference>
<dbReference type="EMBL" id="MNAD01000476">
    <property type="protein sequence ID" value="OJT12563.1"/>
    <property type="molecule type" value="Genomic_DNA"/>
</dbReference>
<dbReference type="PANTHER" id="PTHR15495">
    <property type="entry name" value="NEGATIVE REGULATOR OF VESICLE FORMATION-RELATED"/>
    <property type="match status" value="1"/>
</dbReference>
<keyword evidence="2" id="KW-1133">Transmembrane helix</keyword>
<dbReference type="STRING" id="154538.A0A1M2VYB0"/>
<comment type="caution">
    <text evidence="4">The sequence shown here is derived from an EMBL/GenBank/DDBJ whole genome shotgun (WGS) entry which is preliminary data.</text>
</comment>
<gene>
    <name evidence="4" type="ORF">TRAPUB_10887</name>
</gene>
<sequence>MATLVSMGVIFLVIFVLVPWQVAFLGCWLIHFYTCAASLAELSLLQAHSVPGAEAVPLVSLPSELSPNSESPSSERTDEEPNPPPSVARIPPIQVVNAHLHLLLLMTWLLPLVAPVLAVWVRTLATAGLTTPFDGDHNFLYVAPFLVLVEALGGSDAERYIKALL</sequence>
<dbReference type="Pfam" id="PF25140">
    <property type="entry name" value="PGAP1_TMD"/>
    <property type="match status" value="1"/>
</dbReference>
<dbReference type="GO" id="GO:0016020">
    <property type="term" value="C:membrane"/>
    <property type="evidence" value="ECO:0007669"/>
    <property type="project" value="GOC"/>
</dbReference>
<keyword evidence="2" id="KW-0812">Transmembrane</keyword>
<dbReference type="Proteomes" id="UP000184267">
    <property type="component" value="Unassembled WGS sequence"/>
</dbReference>
<dbReference type="AlphaFoldDB" id="A0A1M2VYB0"/>
<dbReference type="GO" id="GO:0006888">
    <property type="term" value="P:endoplasmic reticulum to Golgi vesicle-mediated transport"/>
    <property type="evidence" value="ECO:0007669"/>
    <property type="project" value="TreeGrafter"/>
</dbReference>
<evidence type="ECO:0000313" key="4">
    <source>
        <dbReference type="EMBL" id="OJT12563.1"/>
    </source>
</evidence>
<evidence type="ECO:0000313" key="5">
    <source>
        <dbReference type="Proteomes" id="UP000184267"/>
    </source>
</evidence>
<name>A0A1M2VYB0_TRAPU</name>
<feature type="domain" description="GPI inositol-deacylase transmembrane" evidence="3">
    <location>
        <begin position="4"/>
        <end position="152"/>
    </location>
</feature>
<feature type="transmembrane region" description="Helical" evidence="2">
    <location>
        <begin position="6"/>
        <end position="30"/>
    </location>
</feature>
<dbReference type="GO" id="GO:0050185">
    <property type="term" value="F:phosphatidylinositol deacylase activity"/>
    <property type="evidence" value="ECO:0007669"/>
    <property type="project" value="TreeGrafter"/>
</dbReference>
<proteinExistence type="predicted"/>
<evidence type="ECO:0000256" key="1">
    <source>
        <dbReference type="SAM" id="MobiDB-lite"/>
    </source>
</evidence>
<dbReference type="GO" id="GO:0006505">
    <property type="term" value="P:GPI anchor metabolic process"/>
    <property type="evidence" value="ECO:0007669"/>
    <property type="project" value="TreeGrafter"/>
</dbReference>
<feature type="transmembrane region" description="Helical" evidence="2">
    <location>
        <begin position="102"/>
        <end position="121"/>
    </location>
</feature>
<keyword evidence="5" id="KW-1185">Reference proteome</keyword>
<keyword evidence="2" id="KW-0472">Membrane</keyword>
<dbReference type="OrthoDB" id="348976at2759"/>
<accession>A0A1M2VYB0</accession>
<feature type="transmembrane region" description="Helical" evidence="2">
    <location>
        <begin position="141"/>
        <end position="161"/>
    </location>
</feature>